<sequence>MVQEWLALIPNIDLWSRFALALALGALVGLEREYAQQHVAPAPASFAGIRTFPLIALLGALSAFTADLFDMPSFFAVGFGGLAVLVGVSYVRRLGDERGEGITTEVAILLTFLFGGLTYREQGEIASALTVIMTMLLSLRRSLHDLARNLTRDDLLATLQFALITVVILPLLPNRALDPFGVLNPYRIWLLVVFISGLSFGGYVAIKLFGAGRALWLMGLLGGIVSSTATTLTFAGRSHDNPALSPAFASAILLASTVVFPRTLILLALIAPELFWLSLPFLGSLFIVGLLTSFALMFWYRPGKEERQLQLQNPLNLIDAVKFAAMFTAVLFLVDVSETYFGNAGLYITSIIAGFTSTSATVLSLANLASLGNIPASTALIAILLAILSNILSKAFLAASLGARAMRRPVLLGFGIFFIANVIALASALSLAR</sequence>
<dbReference type="RefSeq" id="WP_054492170.1">
    <property type="nucleotide sequence ID" value="NZ_BBZA01000038.1"/>
</dbReference>
<keyword evidence="1" id="KW-0472">Membrane</keyword>
<dbReference type="AlphaFoldDB" id="A0A0M8K7D1"/>
<evidence type="ECO:0000313" key="5">
    <source>
        <dbReference type="EMBL" id="KPL86466.1"/>
    </source>
</evidence>
<reference evidence="6" key="3">
    <citation type="submission" date="2015-08" db="EMBL/GenBank/DDBJ databases">
        <title>Draft Genome Sequence of a Heterotrophic Facultative Anaerobic Bacterium Ardenticatena maritima Strain 110S.</title>
        <authorList>
            <person name="Kawaichi S."/>
            <person name="Yoshida T."/>
            <person name="Sako Y."/>
            <person name="Nakamura R."/>
        </authorList>
    </citation>
    <scope>NUCLEOTIDE SEQUENCE [LARGE SCALE GENOMIC DNA]</scope>
    <source>
        <strain evidence="6">110S</strain>
    </source>
</reference>
<dbReference type="Proteomes" id="UP000037784">
    <property type="component" value="Unassembled WGS sequence"/>
</dbReference>
<reference evidence="4 6" key="1">
    <citation type="journal article" date="2015" name="Genome Announc.">
        <title>Draft Genome Sequence of a Heterotrophic Facultative Anaerobic Thermophilic Bacterium, Ardenticatena maritima Strain 110ST.</title>
        <authorList>
            <person name="Kawaichi S."/>
            <person name="Yoshida T."/>
            <person name="Sako Y."/>
            <person name="Nakamura R."/>
        </authorList>
    </citation>
    <scope>NUCLEOTIDE SEQUENCE [LARGE SCALE GENOMIC DNA]</scope>
    <source>
        <strain evidence="4 6">110S</strain>
    </source>
</reference>
<reference evidence="5 7" key="2">
    <citation type="submission" date="2015-07" db="EMBL/GenBank/DDBJ databases">
        <title>Whole genome sequence of Ardenticatena maritima DSM 23922.</title>
        <authorList>
            <person name="Hemp J."/>
            <person name="Ward L.M."/>
            <person name="Pace L.A."/>
            <person name="Fischer W.W."/>
        </authorList>
    </citation>
    <scope>NUCLEOTIDE SEQUENCE [LARGE SCALE GENOMIC DNA]</scope>
    <source>
        <strain evidence="5 7">110S</strain>
    </source>
</reference>
<dbReference type="PANTHER" id="PTHR39084">
    <property type="entry name" value="MEMBRANE PROTEIN-RELATED"/>
    <property type="match status" value="1"/>
</dbReference>
<dbReference type="InterPro" id="IPR025105">
    <property type="entry name" value="DUF4010"/>
</dbReference>
<feature type="transmembrane region" description="Helical" evidence="1">
    <location>
        <begin position="320"/>
        <end position="337"/>
    </location>
</feature>
<feature type="transmembrane region" description="Helical" evidence="1">
    <location>
        <begin position="186"/>
        <end position="206"/>
    </location>
</feature>
<feature type="domain" description="MgtC/SapB/SrpB/YhiD N-terminal" evidence="2">
    <location>
        <begin position="19"/>
        <end position="145"/>
    </location>
</feature>
<feature type="transmembrane region" description="Helical" evidence="1">
    <location>
        <begin position="277"/>
        <end position="300"/>
    </location>
</feature>
<dbReference type="EMBL" id="BBZA01000038">
    <property type="protein sequence ID" value="GAP62242.1"/>
    <property type="molecule type" value="Genomic_DNA"/>
</dbReference>
<evidence type="ECO:0000259" key="2">
    <source>
        <dbReference type="Pfam" id="PF02308"/>
    </source>
</evidence>
<feature type="transmembrane region" description="Helical" evidence="1">
    <location>
        <begin position="12"/>
        <end position="30"/>
    </location>
</feature>
<evidence type="ECO:0000313" key="7">
    <source>
        <dbReference type="Proteomes" id="UP000050502"/>
    </source>
</evidence>
<keyword evidence="1" id="KW-1133">Transmembrane helix</keyword>
<feature type="transmembrane region" description="Helical" evidence="1">
    <location>
        <begin position="215"/>
        <end position="235"/>
    </location>
</feature>
<name>A0A0M8K7D1_9CHLR</name>
<dbReference type="InterPro" id="IPR049177">
    <property type="entry name" value="MgtC_SapB_SrpB_YhiD_N"/>
</dbReference>
<accession>A0A0M8K7D1</accession>
<keyword evidence="1" id="KW-0812">Transmembrane</keyword>
<feature type="transmembrane region" description="Helical" evidence="1">
    <location>
        <begin position="42"/>
        <end position="65"/>
    </location>
</feature>
<dbReference type="PANTHER" id="PTHR39084:SF1">
    <property type="entry name" value="DUF4010 DOMAIN-CONTAINING PROTEIN"/>
    <property type="match status" value="1"/>
</dbReference>
<feature type="transmembrane region" description="Helical" evidence="1">
    <location>
        <begin position="247"/>
        <end position="270"/>
    </location>
</feature>
<dbReference type="Pfam" id="PF13194">
    <property type="entry name" value="DUF4010"/>
    <property type="match status" value="1"/>
</dbReference>
<dbReference type="STRING" id="872965.SE16_14385"/>
<dbReference type="EMBL" id="LGKN01000009">
    <property type="protein sequence ID" value="KPL86466.1"/>
    <property type="molecule type" value="Genomic_DNA"/>
</dbReference>
<feature type="transmembrane region" description="Helical" evidence="1">
    <location>
        <begin position="378"/>
        <end position="398"/>
    </location>
</feature>
<dbReference type="OrthoDB" id="9813718at2"/>
<feature type="transmembrane region" description="Helical" evidence="1">
    <location>
        <begin position="71"/>
        <end position="90"/>
    </location>
</feature>
<feature type="transmembrane region" description="Helical" evidence="1">
    <location>
        <begin position="410"/>
        <end position="432"/>
    </location>
</feature>
<keyword evidence="6" id="KW-1185">Reference proteome</keyword>
<evidence type="ECO:0000256" key="1">
    <source>
        <dbReference type="SAM" id="Phobius"/>
    </source>
</evidence>
<evidence type="ECO:0000313" key="6">
    <source>
        <dbReference type="Proteomes" id="UP000037784"/>
    </source>
</evidence>
<feature type="transmembrane region" description="Helical" evidence="1">
    <location>
        <begin position="344"/>
        <end position="366"/>
    </location>
</feature>
<organism evidence="4 6">
    <name type="scientific">Ardenticatena maritima</name>
    <dbReference type="NCBI Taxonomy" id="872965"/>
    <lineage>
        <taxon>Bacteria</taxon>
        <taxon>Bacillati</taxon>
        <taxon>Chloroflexota</taxon>
        <taxon>Ardenticatenia</taxon>
        <taxon>Ardenticatenales</taxon>
        <taxon>Ardenticatenaceae</taxon>
        <taxon>Ardenticatena</taxon>
    </lineage>
</organism>
<evidence type="ECO:0000313" key="4">
    <source>
        <dbReference type="EMBL" id="GAP62242.1"/>
    </source>
</evidence>
<feature type="transmembrane region" description="Helical" evidence="1">
    <location>
        <begin position="155"/>
        <end position="174"/>
    </location>
</feature>
<feature type="domain" description="DUF4010" evidence="3">
    <location>
        <begin position="193"/>
        <end position="402"/>
    </location>
</feature>
<dbReference type="Proteomes" id="UP000050502">
    <property type="component" value="Unassembled WGS sequence"/>
</dbReference>
<dbReference type="Pfam" id="PF02308">
    <property type="entry name" value="MgtC"/>
    <property type="match status" value="1"/>
</dbReference>
<protein>
    <submittedName>
        <fullName evidence="4">Uncharacterized protein</fullName>
    </submittedName>
</protein>
<comment type="caution">
    <text evidence="4">The sequence shown here is derived from an EMBL/GenBank/DDBJ whole genome shotgun (WGS) entry which is preliminary data.</text>
</comment>
<evidence type="ECO:0000259" key="3">
    <source>
        <dbReference type="Pfam" id="PF13194"/>
    </source>
</evidence>
<dbReference type="PATRIC" id="fig|872965.6.peg.2525"/>
<proteinExistence type="predicted"/>
<gene>
    <name evidence="4" type="ORF">ARMA_0665</name>
    <name evidence="5" type="ORF">SE16_14385</name>
</gene>
<dbReference type="InParanoid" id="A0A0M8K7D1"/>